<sequence length="56" mass="6607">MAGQIYSTTPRSIQNMHQHSMEITQYYNLSTPYIIRYFKLILLCNTIVTVSTDRYS</sequence>
<keyword evidence="2" id="KW-1185">Reference proteome</keyword>
<reference evidence="1" key="2">
    <citation type="submission" date="2018-03" db="EMBL/GenBank/DDBJ databases">
        <title>The Triticum urartu genome reveals the dynamic nature of wheat genome evolution.</title>
        <authorList>
            <person name="Ling H."/>
            <person name="Ma B."/>
            <person name="Shi X."/>
            <person name="Liu H."/>
            <person name="Dong L."/>
            <person name="Sun H."/>
            <person name="Cao Y."/>
            <person name="Gao Q."/>
            <person name="Zheng S."/>
            <person name="Li Y."/>
            <person name="Yu Y."/>
            <person name="Du H."/>
            <person name="Qi M."/>
            <person name="Li Y."/>
            <person name="Yu H."/>
            <person name="Cui Y."/>
            <person name="Wang N."/>
            <person name="Chen C."/>
            <person name="Wu H."/>
            <person name="Zhao Y."/>
            <person name="Zhang J."/>
            <person name="Li Y."/>
            <person name="Zhou W."/>
            <person name="Zhang B."/>
            <person name="Hu W."/>
            <person name="Eijk M."/>
            <person name="Tang J."/>
            <person name="Witsenboer H."/>
            <person name="Zhao S."/>
            <person name="Li Z."/>
            <person name="Zhang A."/>
            <person name="Wang D."/>
            <person name="Liang C."/>
        </authorList>
    </citation>
    <scope>NUCLEOTIDE SEQUENCE [LARGE SCALE GENOMIC DNA]</scope>
    <source>
        <strain evidence="1">cv. G1812</strain>
    </source>
</reference>
<organism evidence="1 2">
    <name type="scientific">Triticum urartu</name>
    <name type="common">Red wild einkorn</name>
    <name type="synonym">Crithodium urartu</name>
    <dbReference type="NCBI Taxonomy" id="4572"/>
    <lineage>
        <taxon>Eukaryota</taxon>
        <taxon>Viridiplantae</taxon>
        <taxon>Streptophyta</taxon>
        <taxon>Embryophyta</taxon>
        <taxon>Tracheophyta</taxon>
        <taxon>Spermatophyta</taxon>
        <taxon>Magnoliopsida</taxon>
        <taxon>Liliopsida</taxon>
        <taxon>Poales</taxon>
        <taxon>Poaceae</taxon>
        <taxon>BOP clade</taxon>
        <taxon>Pooideae</taxon>
        <taxon>Triticodae</taxon>
        <taxon>Triticeae</taxon>
        <taxon>Triticinae</taxon>
        <taxon>Triticum</taxon>
    </lineage>
</organism>
<dbReference type="Proteomes" id="UP000015106">
    <property type="component" value="Chromosome 3"/>
</dbReference>
<reference evidence="1" key="3">
    <citation type="submission" date="2022-06" db="UniProtKB">
        <authorList>
            <consortium name="EnsemblPlants"/>
        </authorList>
    </citation>
    <scope>IDENTIFICATION</scope>
</reference>
<evidence type="ECO:0000313" key="2">
    <source>
        <dbReference type="Proteomes" id="UP000015106"/>
    </source>
</evidence>
<dbReference type="Gramene" id="TuG1812G0300003202.01.T01">
    <property type="protein sequence ID" value="TuG1812G0300003202.01.T01.cds421748"/>
    <property type="gene ID" value="TuG1812G0300003202.01"/>
</dbReference>
<dbReference type="EnsemblPlants" id="TuG1812G0300003202.01.T01">
    <property type="protein sequence ID" value="TuG1812G0300003202.01.T01.cds421748"/>
    <property type="gene ID" value="TuG1812G0300003202.01"/>
</dbReference>
<reference evidence="2" key="1">
    <citation type="journal article" date="2013" name="Nature">
        <title>Draft genome of the wheat A-genome progenitor Triticum urartu.</title>
        <authorList>
            <person name="Ling H.Q."/>
            <person name="Zhao S."/>
            <person name="Liu D."/>
            <person name="Wang J."/>
            <person name="Sun H."/>
            <person name="Zhang C."/>
            <person name="Fan H."/>
            <person name="Li D."/>
            <person name="Dong L."/>
            <person name="Tao Y."/>
            <person name="Gao C."/>
            <person name="Wu H."/>
            <person name="Li Y."/>
            <person name="Cui Y."/>
            <person name="Guo X."/>
            <person name="Zheng S."/>
            <person name="Wang B."/>
            <person name="Yu K."/>
            <person name="Liang Q."/>
            <person name="Yang W."/>
            <person name="Lou X."/>
            <person name="Chen J."/>
            <person name="Feng M."/>
            <person name="Jian J."/>
            <person name="Zhang X."/>
            <person name="Luo G."/>
            <person name="Jiang Y."/>
            <person name="Liu J."/>
            <person name="Wang Z."/>
            <person name="Sha Y."/>
            <person name="Zhang B."/>
            <person name="Wu H."/>
            <person name="Tang D."/>
            <person name="Shen Q."/>
            <person name="Xue P."/>
            <person name="Zou S."/>
            <person name="Wang X."/>
            <person name="Liu X."/>
            <person name="Wang F."/>
            <person name="Yang Y."/>
            <person name="An X."/>
            <person name="Dong Z."/>
            <person name="Zhang K."/>
            <person name="Zhang X."/>
            <person name="Luo M.C."/>
            <person name="Dvorak J."/>
            <person name="Tong Y."/>
            <person name="Wang J."/>
            <person name="Yang H."/>
            <person name="Li Z."/>
            <person name="Wang D."/>
            <person name="Zhang A."/>
            <person name="Wang J."/>
        </authorList>
    </citation>
    <scope>NUCLEOTIDE SEQUENCE</scope>
    <source>
        <strain evidence="2">cv. G1812</strain>
    </source>
</reference>
<proteinExistence type="predicted"/>
<evidence type="ECO:0000313" key="1">
    <source>
        <dbReference type="EnsemblPlants" id="TuG1812G0300003202.01.T01.cds421748"/>
    </source>
</evidence>
<protein>
    <submittedName>
        <fullName evidence="1">Uncharacterized protein</fullName>
    </submittedName>
</protein>
<name>A0A8R7PVD9_TRIUA</name>
<accession>A0A8R7PVD9</accession>
<dbReference type="AlphaFoldDB" id="A0A8R7PVD9"/>